<evidence type="ECO:0000256" key="2">
    <source>
        <dbReference type="ARBA" id="ARBA00000971"/>
    </source>
</evidence>
<dbReference type="AlphaFoldDB" id="A0A1Y1XWZ8"/>
<dbReference type="GO" id="GO:0071013">
    <property type="term" value="C:catalytic step 2 spliceosome"/>
    <property type="evidence" value="ECO:0007669"/>
    <property type="project" value="TreeGrafter"/>
</dbReference>
<comment type="catalytic activity">
    <reaction evidence="2">
        <text>[protein]-peptidylproline (omega=180) = [protein]-peptidylproline (omega=0)</text>
        <dbReference type="Rhea" id="RHEA:16237"/>
        <dbReference type="Rhea" id="RHEA-COMP:10747"/>
        <dbReference type="Rhea" id="RHEA-COMP:10748"/>
        <dbReference type="ChEBI" id="CHEBI:83833"/>
        <dbReference type="ChEBI" id="CHEBI:83834"/>
        <dbReference type="EC" id="5.2.1.8"/>
    </reaction>
</comment>
<dbReference type="SUPFAM" id="SSF50891">
    <property type="entry name" value="Cyclophilin-like"/>
    <property type="match status" value="1"/>
</dbReference>
<dbReference type="Gene3D" id="2.40.100.10">
    <property type="entry name" value="Cyclophilin-like"/>
    <property type="match status" value="1"/>
</dbReference>
<dbReference type="SUPFAM" id="SSF57850">
    <property type="entry name" value="RING/U-box"/>
    <property type="match status" value="1"/>
</dbReference>
<dbReference type="CDD" id="cd01923">
    <property type="entry name" value="cyclophilin_RING"/>
    <property type="match status" value="1"/>
</dbReference>
<evidence type="ECO:0000256" key="5">
    <source>
        <dbReference type="ARBA" id="ARBA00007930"/>
    </source>
</evidence>
<proteinExistence type="inferred from homology"/>
<evidence type="ECO:0000256" key="9">
    <source>
        <dbReference type="ARBA" id="ARBA00023235"/>
    </source>
</evidence>
<dbReference type="CDD" id="cd16663">
    <property type="entry name" value="RING-Ubox_PPIL2"/>
    <property type="match status" value="1"/>
</dbReference>
<comment type="caution">
    <text evidence="14">The sequence shown here is derived from an EMBL/GenBank/DDBJ whole genome shotgun (WGS) entry which is preliminary data.</text>
</comment>
<comment type="catalytic activity">
    <reaction evidence="1">
        <text>S-ubiquitinyl-[E2 ubiquitin-conjugating enzyme]-L-cysteine + [acceptor protein]-L-lysine = [E2 ubiquitin-conjugating enzyme]-L-cysteine + N(6)-ubiquitinyl-[acceptor protein]-L-lysine.</text>
        <dbReference type="EC" id="2.3.2.27"/>
    </reaction>
</comment>
<feature type="region of interest" description="Disordered" evidence="11">
    <location>
        <begin position="498"/>
        <end position="536"/>
    </location>
</feature>
<evidence type="ECO:0000313" key="14">
    <source>
        <dbReference type="EMBL" id="ORX89884.1"/>
    </source>
</evidence>
<dbReference type="InParanoid" id="A0A1Y1XWZ8"/>
<dbReference type="EMBL" id="MCFE01000415">
    <property type="protein sequence ID" value="ORX89884.1"/>
    <property type="molecule type" value="Genomic_DNA"/>
</dbReference>
<comment type="subcellular location">
    <subcellularLocation>
        <location evidence="4">Nucleus</location>
    </subcellularLocation>
</comment>
<dbReference type="FunFam" id="3.30.40.10:FF:000079">
    <property type="entry name" value="Peptidyl-prolyl cis-trans isomerase 2"/>
    <property type="match status" value="1"/>
</dbReference>
<keyword evidence="6" id="KW-0808">Transferase</keyword>
<dbReference type="STRING" id="1314790.A0A1Y1XWZ8"/>
<dbReference type="Gene3D" id="3.30.40.10">
    <property type="entry name" value="Zinc/RING finger domain, C3HC4 (zinc finger)"/>
    <property type="match status" value="1"/>
</dbReference>
<dbReference type="GO" id="GO:0000209">
    <property type="term" value="P:protein polyubiquitination"/>
    <property type="evidence" value="ECO:0007669"/>
    <property type="project" value="TreeGrafter"/>
</dbReference>
<evidence type="ECO:0000256" key="8">
    <source>
        <dbReference type="ARBA" id="ARBA00023110"/>
    </source>
</evidence>
<evidence type="ECO:0000259" key="13">
    <source>
        <dbReference type="PROSITE" id="PS51698"/>
    </source>
</evidence>
<dbReference type="FunCoup" id="A0A1Y1XWZ8">
    <property type="interactions" value="720"/>
</dbReference>
<evidence type="ECO:0000259" key="12">
    <source>
        <dbReference type="PROSITE" id="PS50072"/>
    </source>
</evidence>
<dbReference type="Pfam" id="PF00160">
    <property type="entry name" value="Pro_isomerase"/>
    <property type="match status" value="1"/>
</dbReference>
<dbReference type="PANTHER" id="PTHR45625">
    <property type="entry name" value="PEPTIDYL-PROLYL CIS-TRANS ISOMERASE-RELATED"/>
    <property type="match status" value="1"/>
</dbReference>
<reference evidence="14 15" key="1">
    <citation type="submission" date="2016-07" db="EMBL/GenBank/DDBJ databases">
        <title>Pervasive Adenine N6-methylation of Active Genes in Fungi.</title>
        <authorList>
            <consortium name="DOE Joint Genome Institute"/>
            <person name="Mondo S.J."/>
            <person name="Dannebaum R.O."/>
            <person name="Kuo R.C."/>
            <person name="Labutti K."/>
            <person name="Haridas S."/>
            <person name="Kuo A."/>
            <person name="Salamov A."/>
            <person name="Ahrendt S.R."/>
            <person name="Lipzen A."/>
            <person name="Sullivan W."/>
            <person name="Andreopoulos W.B."/>
            <person name="Clum A."/>
            <person name="Lindquist E."/>
            <person name="Daum C."/>
            <person name="Ramamoorthy G.K."/>
            <person name="Gryganskyi A."/>
            <person name="Culley D."/>
            <person name="Magnuson J.K."/>
            <person name="James T.Y."/>
            <person name="O'Malley M.A."/>
            <person name="Stajich J.E."/>
            <person name="Spatafora J.W."/>
            <person name="Visel A."/>
            <person name="Grigoriev I.V."/>
        </authorList>
    </citation>
    <scope>NUCLEOTIDE SEQUENCE [LARGE SCALE GENOMIC DNA]</scope>
    <source>
        <strain evidence="14 15">CBS 931.73</strain>
    </source>
</reference>
<evidence type="ECO:0000256" key="7">
    <source>
        <dbReference type="ARBA" id="ARBA00022786"/>
    </source>
</evidence>
<evidence type="ECO:0000256" key="3">
    <source>
        <dbReference type="ARBA" id="ARBA00003697"/>
    </source>
</evidence>
<evidence type="ECO:0000256" key="4">
    <source>
        <dbReference type="ARBA" id="ARBA00004123"/>
    </source>
</evidence>
<dbReference type="PANTHER" id="PTHR45625:SF1">
    <property type="entry name" value="RING-TYPE E3 UBIQUITIN-PROTEIN LIGASE PPIL2"/>
    <property type="match status" value="1"/>
</dbReference>
<dbReference type="Proteomes" id="UP000193498">
    <property type="component" value="Unassembled WGS sequence"/>
</dbReference>
<dbReference type="PRINTS" id="PR00153">
    <property type="entry name" value="CSAPPISMRASE"/>
</dbReference>
<dbReference type="PROSITE" id="PS50072">
    <property type="entry name" value="CSA_PPIASE_2"/>
    <property type="match status" value="1"/>
</dbReference>
<gene>
    <name evidence="14" type="ORF">K493DRAFT_326047</name>
</gene>
<evidence type="ECO:0000256" key="6">
    <source>
        <dbReference type="ARBA" id="ARBA00022679"/>
    </source>
</evidence>
<keyword evidence="9 14" id="KW-0413">Isomerase</keyword>
<dbReference type="GO" id="GO:0061630">
    <property type="term" value="F:ubiquitin protein ligase activity"/>
    <property type="evidence" value="ECO:0007669"/>
    <property type="project" value="UniProtKB-EC"/>
</dbReference>
<dbReference type="SMART" id="SM00504">
    <property type="entry name" value="Ubox"/>
    <property type="match status" value="1"/>
</dbReference>
<comment type="function">
    <text evidence="3">May catalyze the cis-trans isomerization of proline imidic peptide bonds in oligopeptides thereby assisting the folding of proteins. May also function as a chaperone, playing a role in intracellular transport of proteins. May also have a protein ubiquitin ligase activity acting as an E3 ubiquitin protein ligase or as a ubiquitin-ubiquitin ligase promoting elongation of ubiquitin chains on proteins.</text>
</comment>
<dbReference type="OrthoDB" id="407558at2759"/>
<sequence>MGKGTDKMYITHSEWSNDFSEGGMSFGGAKTKKNTQIFKRLPFYCCSLTLQPFEHPVCTPEGTVFDLESIIPYIKKYGTNPVTGEKLETSSLIKLNFHKNPEGEYCCPVTFRVFSDHTHIVAVKPTGNVYAYDTVERLNIKPKYWQDLLTDEQFTRKDIITLQDPHNVEGRNLTTFHHLKNDLKVLSEDAKPCSTYLEELAKRDPMNNITKVGTTGRVLAELKAKEAEKVPNPQAFVSKSKSKTPYNAAHFSTGRAAAAFTSTAFTPVTVNEKALIDEDEFMYQEVKKKGYARIQTNFGDINVELHCDHTPMTCHNFILLAKSGYYKNIKFHRLIKHFMIQGGDPTGTGRGGESAWKKDFRDEFKGNLTHTGRGILSMANRGKNTNSSQFFITFRSCNHLDNKHTVFGRVVGGMNVLDKIEMIETDDKEKPAKDVIIKDVIVFVDPYDEYKKSLEKSLKEKEEEPARKIAEMEKEKDKSTWFGPAKVKSTSTAIGKYISAESKKRDNDGASDIPESTGEPKKKKLGTYQFGDFSGW</sequence>
<dbReference type="InterPro" id="IPR013083">
    <property type="entry name" value="Znf_RING/FYVE/PHD"/>
</dbReference>
<organism evidence="14 15">
    <name type="scientific">Basidiobolus meristosporus CBS 931.73</name>
    <dbReference type="NCBI Taxonomy" id="1314790"/>
    <lineage>
        <taxon>Eukaryota</taxon>
        <taxon>Fungi</taxon>
        <taxon>Fungi incertae sedis</taxon>
        <taxon>Zoopagomycota</taxon>
        <taxon>Entomophthoromycotina</taxon>
        <taxon>Basidiobolomycetes</taxon>
        <taxon>Basidiobolales</taxon>
        <taxon>Basidiobolaceae</taxon>
        <taxon>Basidiobolus</taxon>
    </lineage>
</organism>
<accession>A0A1Y1XWZ8</accession>
<keyword evidence="7" id="KW-0833">Ubl conjugation pathway</keyword>
<protein>
    <submittedName>
        <fullName evidence="14">Peptidyl-prolyl cis-trans isomerase-like 2</fullName>
    </submittedName>
</protein>
<evidence type="ECO:0000256" key="10">
    <source>
        <dbReference type="ARBA" id="ARBA00023242"/>
    </source>
</evidence>
<keyword evidence="10" id="KW-0539">Nucleus</keyword>
<dbReference type="InterPro" id="IPR002130">
    <property type="entry name" value="Cyclophilin-type_PPIase_dom"/>
</dbReference>
<feature type="domain" description="U-box" evidence="13">
    <location>
        <begin position="39"/>
        <end position="112"/>
    </location>
</feature>
<keyword evidence="8" id="KW-0697">Rotamase</keyword>
<dbReference type="InterPro" id="IPR044666">
    <property type="entry name" value="Cyclophilin_A-like"/>
</dbReference>
<evidence type="ECO:0000313" key="15">
    <source>
        <dbReference type="Proteomes" id="UP000193498"/>
    </source>
</evidence>
<evidence type="ECO:0000256" key="11">
    <source>
        <dbReference type="SAM" id="MobiDB-lite"/>
    </source>
</evidence>
<dbReference type="InterPro" id="IPR029000">
    <property type="entry name" value="Cyclophilin-like_dom_sf"/>
</dbReference>
<dbReference type="FunFam" id="2.40.100.10:FF:000014">
    <property type="entry name" value="Peptidyl-prolyl cis-trans isomerase cyp65"/>
    <property type="match status" value="1"/>
</dbReference>
<dbReference type="InterPro" id="IPR026951">
    <property type="entry name" value="PPIL2_U-box_dom"/>
</dbReference>
<dbReference type="Pfam" id="PF04564">
    <property type="entry name" value="U-box"/>
    <property type="match status" value="1"/>
</dbReference>
<keyword evidence="15" id="KW-1185">Reference proteome</keyword>
<feature type="domain" description="PPIase cyclophilin-type" evidence="12">
    <location>
        <begin position="295"/>
        <end position="442"/>
    </location>
</feature>
<comment type="similarity">
    <text evidence="5">Belongs to the cyclophilin-type PPIase family. PPIL2 subfamily.</text>
</comment>
<evidence type="ECO:0000256" key="1">
    <source>
        <dbReference type="ARBA" id="ARBA00000900"/>
    </source>
</evidence>
<dbReference type="GO" id="GO:0003755">
    <property type="term" value="F:peptidyl-prolyl cis-trans isomerase activity"/>
    <property type="evidence" value="ECO:0007669"/>
    <property type="project" value="UniProtKB-KW"/>
</dbReference>
<dbReference type="InterPro" id="IPR003613">
    <property type="entry name" value="Ubox_domain"/>
</dbReference>
<name>A0A1Y1XWZ8_9FUNG</name>
<dbReference type="PROSITE" id="PS51698">
    <property type="entry name" value="U_BOX"/>
    <property type="match status" value="1"/>
</dbReference>